<comment type="caution">
    <text evidence="9">The sequence shown here is derived from an EMBL/GenBank/DDBJ whole genome shotgun (WGS) entry which is preliminary data.</text>
</comment>
<evidence type="ECO:0000256" key="4">
    <source>
        <dbReference type="ARBA" id="ARBA00010662"/>
    </source>
</evidence>
<accession>A0ABR8K1N1</accession>
<comment type="function">
    <text evidence="2 7">Hydrolysis of 6-phosphogluconolactone to 6-phosphogluconate.</text>
</comment>
<dbReference type="InterPro" id="IPR005900">
    <property type="entry name" value="6-phosphogluconolactonase_DevB"/>
</dbReference>
<name>A0ABR8K1N1_9BACT</name>
<dbReference type="EC" id="3.1.1.31" evidence="5 7"/>
<dbReference type="PANTHER" id="PTHR11054">
    <property type="entry name" value="6-PHOSPHOGLUCONOLACTONASE"/>
    <property type="match status" value="1"/>
</dbReference>
<dbReference type="SUPFAM" id="SSF100950">
    <property type="entry name" value="NagB/RpiA/CoA transferase-like"/>
    <property type="match status" value="1"/>
</dbReference>
<dbReference type="Gene3D" id="3.40.50.1360">
    <property type="match status" value="1"/>
</dbReference>
<gene>
    <name evidence="7 9" type="primary">pgl</name>
    <name evidence="9" type="ORF">IC234_19460</name>
</gene>
<dbReference type="GO" id="GO:0017057">
    <property type="term" value="F:6-phosphogluconolactonase activity"/>
    <property type="evidence" value="ECO:0007669"/>
    <property type="project" value="UniProtKB-EC"/>
</dbReference>
<evidence type="ECO:0000256" key="2">
    <source>
        <dbReference type="ARBA" id="ARBA00002681"/>
    </source>
</evidence>
<keyword evidence="10" id="KW-1185">Reference proteome</keyword>
<evidence type="ECO:0000256" key="5">
    <source>
        <dbReference type="ARBA" id="ARBA00013198"/>
    </source>
</evidence>
<evidence type="ECO:0000256" key="3">
    <source>
        <dbReference type="ARBA" id="ARBA00004961"/>
    </source>
</evidence>
<dbReference type="CDD" id="cd01400">
    <property type="entry name" value="6PGL"/>
    <property type="match status" value="1"/>
</dbReference>
<dbReference type="EMBL" id="JACXAC010000006">
    <property type="protein sequence ID" value="MBD2724314.1"/>
    <property type="molecule type" value="Genomic_DNA"/>
</dbReference>
<evidence type="ECO:0000259" key="8">
    <source>
        <dbReference type="Pfam" id="PF01182"/>
    </source>
</evidence>
<feature type="domain" description="Glucosamine/galactosamine-6-phosphate isomerase" evidence="8">
    <location>
        <begin position="8"/>
        <end position="228"/>
    </location>
</feature>
<evidence type="ECO:0000313" key="9">
    <source>
        <dbReference type="EMBL" id="MBD2724314.1"/>
    </source>
</evidence>
<dbReference type="Pfam" id="PF01182">
    <property type="entry name" value="Glucosamine_iso"/>
    <property type="match status" value="1"/>
</dbReference>
<dbReference type="NCBIfam" id="TIGR01198">
    <property type="entry name" value="pgl"/>
    <property type="match status" value="1"/>
</dbReference>
<comment type="similarity">
    <text evidence="4 7">Belongs to the glucosamine/galactosamine-6-phosphate isomerase family. 6-phosphogluconolactonase subfamily.</text>
</comment>
<dbReference type="RefSeq" id="WP_190927951.1">
    <property type="nucleotide sequence ID" value="NZ_JACXAC010000006.1"/>
</dbReference>
<comment type="pathway">
    <text evidence="3 7">Carbohydrate degradation; pentose phosphate pathway; D-ribulose 5-phosphate from D-glucose 6-phosphate (oxidative stage): step 2/3.</text>
</comment>
<dbReference type="InterPro" id="IPR006148">
    <property type="entry name" value="Glc/Gal-6P_isomerase"/>
</dbReference>
<keyword evidence="7 9" id="KW-0378">Hydrolase</keyword>
<proteinExistence type="inferred from homology"/>
<evidence type="ECO:0000256" key="6">
    <source>
        <dbReference type="ARBA" id="ARBA00020337"/>
    </source>
</evidence>
<comment type="catalytic activity">
    <reaction evidence="1 7">
        <text>6-phospho-D-glucono-1,5-lactone + H2O = 6-phospho-D-gluconate + H(+)</text>
        <dbReference type="Rhea" id="RHEA:12556"/>
        <dbReference type="ChEBI" id="CHEBI:15377"/>
        <dbReference type="ChEBI" id="CHEBI:15378"/>
        <dbReference type="ChEBI" id="CHEBI:57955"/>
        <dbReference type="ChEBI" id="CHEBI:58759"/>
        <dbReference type="EC" id="3.1.1.31"/>
    </reaction>
</comment>
<evidence type="ECO:0000256" key="7">
    <source>
        <dbReference type="RuleBase" id="RU365095"/>
    </source>
</evidence>
<dbReference type="Proteomes" id="UP000606003">
    <property type="component" value="Unassembled WGS sequence"/>
</dbReference>
<sequence>MELHITPTAEQVLTDLADYFVAQAGRAIAARGRFVVALSGGNSPRKLYKLLASPAYREKVAWPQVFFFFGDERNVPATDAESNYRMANEALLEPLGIAAAQVFAVHTTLPPAAAAAAYTRTIQGFFGAEEACFDLALLGLGDNSHTASLFPHTPVLHDASVGAREVLLADKNVFRITLTAPLLNQARAVAFLVYGEDKAAAVRHVLHDARDVDEFPAQLIAPTGETHWFLDQAAASLLPKH</sequence>
<evidence type="ECO:0000313" key="10">
    <source>
        <dbReference type="Proteomes" id="UP000606003"/>
    </source>
</evidence>
<organism evidence="9 10">
    <name type="scientific">Hymenobacter armeniacus</name>
    <dbReference type="NCBI Taxonomy" id="2771358"/>
    <lineage>
        <taxon>Bacteria</taxon>
        <taxon>Pseudomonadati</taxon>
        <taxon>Bacteroidota</taxon>
        <taxon>Cytophagia</taxon>
        <taxon>Cytophagales</taxon>
        <taxon>Hymenobacteraceae</taxon>
        <taxon>Hymenobacter</taxon>
    </lineage>
</organism>
<dbReference type="InterPro" id="IPR037171">
    <property type="entry name" value="NagB/RpiA_transferase-like"/>
</dbReference>
<dbReference type="InterPro" id="IPR039104">
    <property type="entry name" value="6PGL"/>
</dbReference>
<reference evidence="9 10" key="1">
    <citation type="submission" date="2020-09" db="EMBL/GenBank/DDBJ databases">
        <authorList>
            <person name="Kim M.K."/>
        </authorList>
    </citation>
    <scope>NUCLEOTIDE SEQUENCE [LARGE SCALE GENOMIC DNA]</scope>
    <source>
        <strain evidence="9 10">BT189</strain>
    </source>
</reference>
<evidence type="ECO:0000256" key="1">
    <source>
        <dbReference type="ARBA" id="ARBA00000832"/>
    </source>
</evidence>
<dbReference type="PANTHER" id="PTHR11054:SF0">
    <property type="entry name" value="6-PHOSPHOGLUCONOLACTONASE"/>
    <property type="match status" value="1"/>
</dbReference>
<protein>
    <recommendedName>
        <fullName evidence="6 7">6-phosphogluconolactonase</fullName>
        <shortName evidence="7">6PGL</shortName>
        <ecNumber evidence="5 7">3.1.1.31</ecNumber>
    </recommendedName>
</protein>